<protein>
    <submittedName>
        <fullName evidence="1">Uncharacterized protein</fullName>
    </submittedName>
</protein>
<gene>
    <name evidence="1" type="ORF">NPIL_37621</name>
</gene>
<reference evidence="1" key="1">
    <citation type="submission" date="2020-08" db="EMBL/GenBank/DDBJ databases">
        <title>Multicomponent nature underlies the extraordinary mechanical properties of spider dragline silk.</title>
        <authorList>
            <person name="Kono N."/>
            <person name="Nakamura H."/>
            <person name="Mori M."/>
            <person name="Yoshida Y."/>
            <person name="Ohtoshi R."/>
            <person name="Malay A.D."/>
            <person name="Moran D.A.P."/>
            <person name="Tomita M."/>
            <person name="Numata K."/>
            <person name="Arakawa K."/>
        </authorList>
    </citation>
    <scope>NUCLEOTIDE SEQUENCE</scope>
</reference>
<sequence length="93" mass="10581">MVDVRFTLAPRFILSLLRQIRSTNDIQCLLEDSIWYGVKAGADVSDSMRFFNADSPVIGSGTNYPQSNPAIRNRITYCHRVYLNENVTLLLVE</sequence>
<organism evidence="1 2">
    <name type="scientific">Nephila pilipes</name>
    <name type="common">Giant wood spider</name>
    <name type="synonym">Nephila maculata</name>
    <dbReference type="NCBI Taxonomy" id="299642"/>
    <lineage>
        <taxon>Eukaryota</taxon>
        <taxon>Metazoa</taxon>
        <taxon>Ecdysozoa</taxon>
        <taxon>Arthropoda</taxon>
        <taxon>Chelicerata</taxon>
        <taxon>Arachnida</taxon>
        <taxon>Araneae</taxon>
        <taxon>Araneomorphae</taxon>
        <taxon>Entelegynae</taxon>
        <taxon>Araneoidea</taxon>
        <taxon>Nephilidae</taxon>
        <taxon>Nephila</taxon>
    </lineage>
</organism>
<keyword evidence="2" id="KW-1185">Reference proteome</keyword>
<name>A0A8X6NP69_NEPPI</name>
<evidence type="ECO:0000313" key="1">
    <source>
        <dbReference type="EMBL" id="GFT25097.1"/>
    </source>
</evidence>
<dbReference type="AlphaFoldDB" id="A0A8X6NP69"/>
<proteinExistence type="predicted"/>
<dbReference type="Proteomes" id="UP000887013">
    <property type="component" value="Unassembled WGS sequence"/>
</dbReference>
<evidence type="ECO:0000313" key="2">
    <source>
        <dbReference type="Proteomes" id="UP000887013"/>
    </source>
</evidence>
<dbReference type="EMBL" id="BMAW01106588">
    <property type="protein sequence ID" value="GFT25097.1"/>
    <property type="molecule type" value="Genomic_DNA"/>
</dbReference>
<comment type="caution">
    <text evidence="1">The sequence shown here is derived from an EMBL/GenBank/DDBJ whole genome shotgun (WGS) entry which is preliminary data.</text>
</comment>
<accession>A0A8X6NP69</accession>